<comment type="caution">
    <text evidence="1">The sequence shown here is derived from an EMBL/GenBank/DDBJ whole genome shotgun (WGS) entry which is preliminary data.</text>
</comment>
<organism evidence="1 2">
    <name type="scientific">Ilex paraguariensis</name>
    <name type="common">yerba mate</name>
    <dbReference type="NCBI Taxonomy" id="185542"/>
    <lineage>
        <taxon>Eukaryota</taxon>
        <taxon>Viridiplantae</taxon>
        <taxon>Streptophyta</taxon>
        <taxon>Embryophyta</taxon>
        <taxon>Tracheophyta</taxon>
        <taxon>Spermatophyta</taxon>
        <taxon>Magnoliopsida</taxon>
        <taxon>eudicotyledons</taxon>
        <taxon>Gunneridae</taxon>
        <taxon>Pentapetalae</taxon>
        <taxon>asterids</taxon>
        <taxon>campanulids</taxon>
        <taxon>Aquifoliales</taxon>
        <taxon>Aquifoliaceae</taxon>
        <taxon>Ilex</taxon>
    </lineage>
</organism>
<evidence type="ECO:0000313" key="2">
    <source>
        <dbReference type="Proteomes" id="UP001642360"/>
    </source>
</evidence>
<proteinExistence type="predicted"/>
<sequence>MWLRVTIGFVPQIADQDVAIVAQQHHIRSHACSSARNAAPNACAFLRALTATNKHALATTTGRPRKAVLNALNQPP</sequence>
<dbReference type="Proteomes" id="UP001642360">
    <property type="component" value="Unassembled WGS sequence"/>
</dbReference>
<dbReference type="EMBL" id="CAUOFW020002780">
    <property type="protein sequence ID" value="CAK9156027.1"/>
    <property type="molecule type" value="Genomic_DNA"/>
</dbReference>
<evidence type="ECO:0000313" key="1">
    <source>
        <dbReference type="EMBL" id="CAK9156027.1"/>
    </source>
</evidence>
<keyword evidence="2" id="KW-1185">Reference proteome</keyword>
<gene>
    <name evidence="1" type="ORF">ILEXP_LOCUS24441</name>
</gene>
<reference evidence="1 2" key="1">
    <citation type="submission" date="2024-02" db="EMBL/GenBank/DDBJ databases">
        <authorList>
            <person name="Vignale AGUSTIN F."/>
            <person name="Sosa J E."/>
            <person name="Modenutti C."/>
        </authorList>
    </citation>
    <scope>NUCLEOTIDE SEQUENCE [LARGE SCALE GENOMIC DNA]</scope>
</reference>
<dbReference type="AlphaFoldDB" id="A0ABC8SN38"/>
<accession>A0ABC8SN38</accession>
<protein>
    <submittedName>
        <fullName evidence="1">Uncharacterized protein</fullName>
    </submittedName>
</protein>
<name>A0ABC8SN38_9AQUA</name>